<evidence type="ECO:0000256" key="7">
    <source>
        <dbReference type="SAM" id="Phobius"/>
    </source>
</evidence>
<comment type="caution">
    <text evidence="9">The sequence shown here is derived from an EMBL/GenBank/DDBJ whole genome shotgun (WGS) entry which is preliminary data.</text>
</comment>
<evidence type="ECO:0000256" key="4">
    <source>
        <dbReference type="ARBA" id="ARBA00022692"/>
    </source>
</evidence>
<dbReference type="OrthoDB" id="9770036at2"/>
<evidence type="ECO:0000256" key="2">
    <source>
        <dbReference type="ARBA" id="ARBA00005236"/>
    </source>
</evidence>
<accession>A0A480ASB4</accession>
<name>A0A480ASB4_9BURK</name>
<keyword evidence="3" id="KW-1003">Cell membrane</keyword>
<evidence type="ECO:0000256" key="3">
    <source>
        <dbReference type="ARBA" id="ARBA00022475"/>
    </source>
</evidence>
<comment type="similarity">
    <text evidence="2">Belongs to the ABC-4 integral membrane protein family. LolC/E subfamily.</text>
</comment>
<comment type="subcellular location">
    <subcellularLocation>
        <location evidence="1">Cell membrane</location>
        <topology evidence="1">Multi-pass membrane protein</topology>
    </subcellularLocation>
</comment>
<dbReference type="InterPro" id="IPR003838">
    <property type="entry name" value="ABC3_permease_C"/>
</dbReference>
<feature type="transmembrane region" description="Helical" evidence="7">
    <location>
        <begin position="378"/>
        <end position="405"/>
    </location>
</feature>
<dbReference type="PANTHER" id="PTHR30489">
    <property type="entry name" value="LIPOPROTEIN-RELEASING SYSTEM TRANSMEMBRANE PROTEIN LOLE"/>
    <property type="match status" value="1"/>
</dbReference>
<dbReference type="EMBL" id="BJCL01000009">
    <property type="protein sequence ID" value="GCL64424.1"/>
    <property type="molecule type" value="Genomic_DNA"/>
</dbReference>
<evidence type="ECO:0000313" key="9">
    <source>
        <dbReference type="EMBL" id="GCL64424.1"/>
    </source>
</evidence>
<reference evidence="10" key="1">
    <citation type="submission" date="2019-03" db="EMBL/GenBank/DDBJ databases">
        <title>Aquabacterium pictum sp.nov., the first bacteriochlorophyll a-containing freshwater bacterium in the genus Aquabacterium of the class Betaproteobacteria.</title>
        <authorList>
            <person name="Hirose S."/>
            <person name="Tank M."/>
            <person name="Hara E."/>
            <person name="Tamaki H."/>
            <person name="Takaichi S."/>
            <person name="Haruta S."/>
            <person name="Hanada S."/>
        </authorList>
    </citation>
    <scope>NUCLEOTIDE SEQUENCE [LARGE SCALE GENOMIC DNA]</scope>
    <source>
        <strain evidence="10">W35</strain>
    </source>
</reference>
<dbReference type="GO" id="GO:0044874">
    <property type="term" value="P:lipoprotein localization to outer membrane"/>
    <property type="evidence" value="ECO:0007669"/>
    <property type="project" value="TreeGrafter"/>
</dbReference>
<keyword evidence="6 7" id="KW-0472">Membrane</keyword>
<feature type="domain" description="ABC3 transporter permease C-terminal" evidence="8">
    <location>
        <begin position="332"/>
        <end position="459"/>
    </location>
</feature>
<protein>
    <submittedName>
        <fullName evidence="9">Permease</fullName>
    </submittedName>
</protein>
<evidence type="ECO:0000256" key="6">
    <source>
        <dbReference type="ARBA" id="ARBA00023136"/>
    </source>
</evidence>
<evidence type="ECO:0000256" key="1">
    <source>
        <dbReference type="ARBA" id="ARBA00004651"/>
    </source>
</evidence>
<dbReference type="GO" id="GO:0098797">
    <property type="term" value="C:plasma membrane protein complex"/>
    <property type="evidence" value="ECO:0007669"/>
    <property type="project" value="TreeGrafter"/>
</dbReference>
<feature type="transmembrane region" description="Helical" evidence="7">
    <location>
        <begin position="327"/>
        <end position="348"/>
    </location>
</feature>
<evidence type="ECO:0000256" key="5">
    <source>
        <dbReference type="ARBA" id="ARBA00022989"/>
    </source>
</evidence>
<feature type="transmembrane region" description="Helical" evidence="7">
    <location>
        <begin position="19"/>
        <end position="38"/>
    </location>
</feature>
<organism evidence="9 10">
    <name type="scientific">Pseudaquabacterium pictum</name>
    <dbReference type="NCBI Taxonomy" id="2315236"/>
    <lineage>
        <taxon>Bacteria</taxon>
        <taxon>Pseudomonadati</taxon>
        <taxon>Pseudomonadota</taxon>
        <taxon>Betaproteobacteria</taxon>
        <taxon>Burkholderiales</taxon>
        <taxon>Sphaerotilaceae</taxon>
        <taxon>Pseudaquabacterium</taxon>
    </lineage>
</organism>
<dbReference type="RefSeq" id="WP_137734151.1">
    <property type="nucleotide sequence ID" value="NZ_BJCL01000009.1"/>
</dbReference>
<feature type="transmembrane region" description="Helical" evidence="7">
    <location>
        <begin position="425"/>
        <end position="451"/>
    </location>
</feature>
<proteinExistence type="inferred from homology"/>
<evidence type="ECO:0000259" key="8">
    <source>
        <dbReference type="Pfam" id="PF02687"/>
    </source>
</evidence>
<evidence type="ECO:0000313" key="10">
    <source>
        <dbReference type="Proteomes" id="UP000301751"/>
    </source>
</evidence>
<dbReference type="Proteomes" id="UP000301751">
    <property type="component" value="Unassembled WGS sequence"/>
</dbReference>
<keyword evidence="10" id="KW-1185">Reference proteome</keyword>
<dbReference type="InterPro" id="IPR051447">
    <property type="entry name" value="Lipoprotein-release_system"/>
</dbReference>
<dbReference type="PANTHER" id="PTHR30489:SF0">
    <property type="entry name" value="LIPOPROTEIN-RELEASING SYSTEM TRANSMEMBRANE PROTEIN LOLE"/>
    <property type="match status" value="1"/>
</dbReference>
<gene>
    <name evidence="9" type="ORF">AQPW35_35050</name>
</gene>
<keyword evidence="4 7" id="KW-0812">Transmembrane</keyword>
<sequence>MADLLLAVRNLLRNRRRSVSTLVALAIGLASIMLFSGFQTNLGATMLTAVVRAGGHLQIQHRDYFLFGGSNPSAYGIAGYEDLVKAIRNDTVLGPMVSVATPMMRFGGLAGNFEAGISRTVIGTGYVAEDMSRMRQWNEYAIPVTRPKFPLEGTAPDSAIVGVGVARVLQLCAPLRIADCPVPEQAAPKAPPGKAKALPSDIADLAMAENASQAAPAGTGARLELLASSARGAPNVAALNVVAAEDQVFKELDEVAVLVHLGHAQRLVFGRAPPQATAVMVLLPRTADLEAATQRLQQIVDALPGGKALAVRSFVELNPFYAQSEQLFDFIFGFIFVLIGGIVLFTVSNTMNTAVVERTVEIGTLRAIGLRQSGIRRLFLLEGFMLGCAGAVTGILMAVLLGEIVNRSGLTWLPPGSSERLPLQLRVLGDVGTVAGTALGLVAIATASAWWPAWRAAQLKIVEALRHA</sequence>
<dbReference type="Pfam" id="PF02687">
    <property type="entry name" value="FtsX"/>
    <property type="match status" value="1"/>
</dbReference>
<keyword evidence="5 7" id="KW-1133">Transmembrane helix</keyword>
<dbReference type="AlphaFoldDB" id="A0A480ASB4"/>